<dbReference type="InterPro" id="IPR036390">
    <property type="entry name" value="WH_DNA-bd_sf"/>
</dbReference>
<protein>
    <submittedName>
        <fullName evidence="7">CysB family HTH-type transcriptional regulator</fullName>
    </submittedName>
</protein>
<keyword evidence="8" id="KW-1185">Reference proteome</keyword>
<name>A0ABW7H801_9BURK</name>
<dbReference type="NCBIfam" id="NF009327">
    <property type="entry name" value="PRK12684.1"/>
    <property type="match status" value="1"/>
</dbReference>
<dbReference type="Gene3D" id="3.40.190.10">
    <property type="entry name" value="Periplasmic binding protein-like II"/>
    <property type="match status" value="2"/>
</dbReference>
<dbReference type="PANTHER" id="PTHR30126">
    <property type="entry name" value="HTH-TYPE TRANSCRIPTIONAL REGULATOR"/>
    <property type="match status" value="1"/>
</dbReference>
<evidence type="ECO:0000256" key="4">
    <source>
        <dbReference type="ARBA" id="ARBA00023163"/>
    </source>
</evidence>
<dbReference type="InterPro" id="IPR036388">
    <property type="entry name" value="WH-like_DNA-bd_sf"/>
</dbReference>
<evidence type="ECO:0000259" key="5">
    <source>
        <dbReference type="PROSITE" id="PS50931"/>
    </source>
</evidence>
<dbReference type="RefSeq" id="WP_394406905.1">
    <property type="nucleotide sequence ID" value="NZ_JBIGIC010000002.1"/>
</dbReference>
<keyword evidence="3" id="KW-0238">DNA-binding</keyword>
<dbReference type="EMBL" id="JBIGIC010000002">
    <property type="protein sequence ID" value="MFG6486035.1"/>
    <property type="molecule type" value="Genomic_DNA"/>
</dbReference>
<dbReference type="PANTHER" id="PTHR30126:SF6">
    <property type="entry name" value="HTH-TYPE TRANSCRIPTIONAL REGULATOR CYSB-RELATED"/>
    <property type="match status" value="1"/>
</dbReference>
<evidence type="ECO:0000256" key="3">
    <source>
        <dbReference type="ARBA" id="ARBA00023125"/>
    </source>
</evidence>
<evidence type="ECO:0000259" key="6">
    <source>
        <dbReference type="PROSITE" id="PS50937"/>
    </source>
</evidence>
<dbReference type="Proteomes" id="UP001606134">
    <property type="component" value="Unassembled WGS sequence"/>
</dbReference>
<evidence type="ECO:0000256" key="1">
    <source>
        <dbReference type="ARBA" id="ARBA00009437"/>
    </source>
</evidence>
<accession>A0ABW7H801</accession>
<dbReference type="SUPFAM" id="SSF46785">
    <property type="entry name" value="Winged helix' DNA-binding domain"/>
    <property type="match status" value="1"/>
</dbReference>
<dbReference type="InterPro" id="IPR037423">
    <property type="entry name" value="CysB_PBP2"/>
</dbReference>
<dbReference type="CDD" id="cd08413">
    <property type="entry name" value="PBP2_CysB_like"/>
    <property type="match status" value="1"/>
</dbReference>
<proteinExistence type="inferred from homology"/>
<feature type="domain" description="HTH lysR-type" evidence="5">
    <location>
        <begin position="1"/>
        <end position="59"/>
    </location>
</feature>
<gene>
    <name evidence="7" type="ORF">ACG04R_05075</name>
</gene>
<comment type="similarity">
    <text evidence="1">Belongs to the LysR transcriptional regulatory family.</text>
</comment>
<dbReference type="Pfam" id="PF03466">
    <property type="entry name" value="LysR_substrate"/>
    <property type="match status" value="1"/>
</dbReference>
<dbReference type="Gene3D" id="1.10.10.10">
    <property type="entry name" value="Winged helix-like DNA-binding domain superfamily/Winged helix DNA-binding domain"/>
    <property type="match status" value="1"/>
</dbReference>
<sequence>MNFQQLRSVREAQRRGFNLTEVAQALHTSQPGVSRQIRELEEELGIELFVRFGKRLTGLTEPGEQVLPVIERLLQEAENLKRAADDFAQAGSGRLRIAATHSQARYALPPAVRDFRAHHPDVSLHLQQGSPQQIARLLLDGEADVGIATEALAQYPELVALPCYRWTHSVIVPPGHPLLEGPLTLARVAQFPIVTYEPGYTGRSHIDDAFSAAQLTPHIVLSAMDADVIKTYVELGLGVGIVAAIAFDEERDRHLRAIDARHLFEDNMTRLAVRRSAYLRDYVYEFIQTFASPLKREVVDAARHEPAPVPTDSREPVLAWSKAA</sequence>
<keyword evidence="4" id="KW-0804">Transcription</keyword>
<dbReference type="InterPro" id="IPR005119">
    <property type="entry name" value="LysR_subst-bd"/>
</dbReference>
<organism evidence="7 8">
    <name type="scientific">Pelomonas candidula</name>
    <dbReference type="NCBI Taxonomy" id="3299025"/>
    <lineage>
        <taxon>Bacteria</taxon>
        <taxon>Pseudomonadati</taxon>
        <taxon>Pseudomonadota</taxon>
        <taxon>Betaproteobacteria</taxon>
        <taxon>Burkholderiales</taxon>
        <taxon>Sphaerotilaceae</taxon>
        <taxon>Roseateles</taxon>
    </lineage>
</organism>
<dbReference type="Pfam" id="PF00126">
    <property type="entry name" value="HTH_1"/>
    <property type="match status" value="1"/>
</dbReference>
<dbReference type="PROSITE" id="PS50931">
    <property type="entry name" value="HTH_LYSR"/>
    <property type="match status" value="1"/>
</dbReference>
<feature type="domain" description="HTH merR-type" evidence="6">
    <location>
        <begin position="1"/>
        <end position="28"/>
    </location>
</feature>
<dbReference type="PROSITE" id="PS50937">
    <property type="entry name" value="HTH_MERR_2"/>
    <property type="match status" value="1"/>
</dbReference>
<comment type="caution">
    <text evidence="7">The sequence shown here is derived from an EMBL/GenBank/DDBJ whole genome shotgun (WGS) entry which is preliminary data.</text>
</comment>
<evidence type="ECO:0000313" key="7">
    <source>
        <dbReference type="EMBL" id="MFG6486035.1"/>
    </source>
</evidence>
<evidence type="ECO:0000256" key="2">
    <source>
        <dbReference type="ARBA" id="ARBA00023015"/>
    </source>
</evidence>
<keyword evidence="2" id="KW-0805">Transcription regulation</keyword>
<dbReference type="PRINTS" id="PR00039">
    <property type="entry name" value="HTHLYSR"/>
</dbReference>
<dbReference type="InterPro" id="IPR000847">
    <property type="entry name" value="LysR_HTH_N"/>
</dbReference>
<evidence type="ECO:0000313" key="8">
    <source>
        <dbReference type="Proteomes" id="UP001606134"/>
    </source>
</evidence>
<reference evidence="7 8" key="1">
    <citation type="submission" date="2024-08" db="EMBL/GenBank/DDBJ databases">
        <authorList>
            <person name="Lu H."/>
        </authorList>
    </citation>
    <scope>NUCLEOTIDE SEQUENCE [LARGE SCALE GENOMIC DNA]</scope>
    <source>
        <strain evidence="7 8">BYS78W</strain>
    </source>
</reference>
<dbReference type="SUPFAM" id="SSF53850">
    <property type="entry name" value="Periplasmic binding protein-like II"/>
    <property type="match status" value="1"/>
</dbReference>
<dbReference type="InterPro" id="IPR000551">
    <property type="entry name" value="MerR-type_HTH_dom"/>
</dbReference>